<proteinExistence type="inferred from homology"/>
<dbReference type="NCBIfam" id="NF006695">
    <property type="entry name" value="PRK09243.1-2"/>
    <property type="match status" value="1"/>
</dbReference>
<dbReference type="CDD" id="cd01570">
    <property type="entry name" value="NAPRTase_A"/>
    <property type="match status" value="1"/>
</dbReference>
<evidence type="ECO:0000256" key="5">
    <source>
        <dbReference type="ARBA" id="ARBA00022598"/>
    </source>
</evidence>
<dbReference type="InterPro" id="IPR013785">
    <property type="entry name" value="Aldolase_TIM"/>
</dbReference>
<dbReference type="HOGENOM" id="CLU_025154_2_1_6"/>
<evidence type="ECO:0000256" key="2">
    <source>
        <dbReference type="ARBA" id="ARBA00010897"/>
    </source>
</evidence>
<dbReference type="EC" id="6.3.4.21" evidence="3 9"/>
<feature type="domain" description="Nicotinate phosphoribosyltransferase C-terminal" evidence="12">
    <location>
        <begin position="359"/>
        <end position="467"/>
    </location>
</feature>
<comment type="function">
    <text evidence="9">Catalyzes the first step in the biosynthesis of NAD from nicotinic acid, the ATP-dependent synthesis of beta-nicotinate D-ribonucleotide from nicotinate and 5-phospho-D-ribose 1-phosphate.</text>
</comment>
<feature type="domain" description="Nicotinate phosphoribosyltransferase N-terminal" evidence="11">
    <location>
        <begin position="6"/>
        <end position="130"/>
    </location>
</feature>
<comment type="catalytic activity">
    <reaction evidence="8 9">
        <text>5-phospho-alpha-D-ribose 1-diphosphate + nicotinate + ATP + H2O = nicotinate beta-D-ribonucleotide + ADP + phosphate + diphosphate</text>
        <dbReference type="Rhea" id="RHEA:36163"/>
        <dbReference type="ChEBI" id="CHEBI:15377"/>
        <dbReference type="ChEBI" id="CHEBI:30616"/>
        <dbReference type="ChEBI" id="CHEBI:32544"/>
        <dbReference type="ChEBI" id="CHEBI:33019"/>
        <dbReference type="ChEBI" id="CHEBI:43474"/>
        <dbReference type="ChEBI" id="CHEBI:57502"/>
        <dbReference type="ChEBI" id="CHEBI:58017"/>
        <dbReference type="ChEBI" id="CHEBI:456216"/>
        <dbReference type="EC" id="6.3.4.21"/>
    </reaction>
</comment>
<keyword evidence="5 9" id="KW-0436">Ligase</keyword>
<evidence type="ECO:0000256" key="4">
    <source>
        <dbReference type="ARBA" id="ARBA00022553"/>
    </source>
</evidence>
<name>A6VM15_ACTSZ</name>
<sequence>MQNSALLMDFYALTMANSYFEQGRQDEAAYFDYFFRRVPDEGGYAVFAGLEQVLDYLENLHFTEQEIEFLQQKGVFSAGFLDYLRHFRFRGDVWAAKEGTVVFPNEPLLIVRAPIIDCTLIEAFLLLTLNHQTLIATKAARIVSVAQGRKVLEFGARRAHGADAAHFGARAAYIAGVDGTSNVYSDFACAIPALGTMAHAYVQSFDNEYEAFLQYAKTYPANTVLLVDTYDTLHQGIPNAIRVHQEYLVPRGYQLKGIRIDSGDLAYLSIRAREMLDAAGLTETQITVSNSLDEYLIKDLLLQGAQIDSFGVGERLITAKSEPVFGGVYKIVALEKNGQLIPKIKLSETLQKTTTPGFKNLWRLYDQNRKAIADVITLYDEKIDNRQPYLLFDPEYTWKTKQVTNFVAEQKLLQWIVQGKRVLSTPTLAESRAYCRQELTSLWSEVRRLEKPHGYYVDLSQDLWALKQRLIERHSGKKS</sequence>
<dbReference type="InterPro" id="IPR007229">
    <property type="entry name" value="Nic_PRibTrfase-Fam"/>
</dbReference>
<dbReference type="STRING" id="339671.Asuc_0639"/>
<dbReference type="EMBL" id="CP000746">
    <property type="protein sequence ID" value="ABR74012.1"/>
    <property type="molecule type" value="Genomic_DNA"/>
</dbReference>
<dbReference type="InterPro" id="IPR006405">
    <property type="entry name" value="Nic_PRibTrfase_pncB"/>
</dbReference>
<keyword evidence="4" id="KW-0597">Phosphoprotein</keyword>
<dbReference type="Pfam" id="PF17767">
    <property type="entry name" value="NAPRTase_N"/>
    <property type="match status" value="1"/>
</dbReference>
<comment type="similarity">
    <text evidence="2 9">Belongs to the NAPRTase family.</text>
</comment>
<dbReference type="KEGG" id="asu:Asuc_0639"/>
<evidence type="ECO:0000259" key="10">
    <source>
        <dbReference type="Pfam" id="PF04095"/>
    </source>
</evidence>
<dbReference type="SUPFAM" id="SSF51690">
    <property type="entry name" value="Nicotinate/Quinolinate PRTase C-terminal domain-like"/>
    <property type="match status" value="1"/>
</dbReference>
<dbReference type="Pfam" id="PF04095">
    <property type="entry name" value="NAPRTase"/>
    <property type="match status" value="1"/>
</dbReference>
<dbReference type="InterPro" id="IPR041525">
    <property type="entry name" value="N/Namide_PRibTrfase"/>
</dbReference>
<dbReference type="PIRSF" id="PIRSF000484">
    <property type="entry name" value="NAPRT"/>
    <property type="match status" value="1"/>
</dbReference>
<evidence type="ECO:0000256" key="1">
    <source>
        <dbReference type="ARBA" id="ARBA00004952"/>
    </source>
</evidence>
<evidence type="ECO:0000313" key="13">
    <source>
        <dbReference type="EMBL" id="ABR74012.1"/>
    </source>
</evidence>
<dbReference type="GO" id="GO:0004516">
    <property type="term" value="F:nicotinate phosphoribosyltransferase activity"/>
    <property type="evidence" value="ECO:0007669"/>
    <property type="project" value="UniProtKB-UniRule"/>
</dbReference>
<dbReference type="GO" id="GO:0047280">
    <property type="term" value="F:nicotinamide phosphoribosyltransferase activity"/>
    <property type="evidence" value="ECO:0007669"/>
    <property type="project" value="UniProtKB-ARBA"/>
</dbReference>
<dbReference type="PANTHER" id="PTHR11098:SF1">
    <property type="entry name" value="NICOTINATE PHOSPHORIBOSYLTRANSFERASE"/>
    <property type="match status" value="1"/>
</dbReference>
<dbReference type="SUPFAM" id="SSF54675">
    <property type="entry name" value="Nicotinate/Quinolinate PRTase N-terminal domain-like"/>
    <property type="match status" value="1"/>
</dbReference>
<keyword evidence="14" id="KW-1185">Reference proteome</keyword>
<dbReference type="Gene3D" id="3.20.140.10">
    <property type="entry name" value="nicotinate phosphoribosyltransferase"/>
    <property type="match status" value="1"/>
</dbReference>
<dbReference type="GO" id="GO:0034355">
    <property type="term" value="P:NAD+ biosynthetic process via the salvage pathway"/>
    <property type="evidence" value="ECO:0007669"/>
    <property type="project" value="TreeGrafter"/>
</dbReference>
<keyword evidence="13" id="KW-0328">Glycosyltransferase</keyword>
<evidence type="ECO:0000256" key="7">
    <source>
        <dbReference type="ARBA" id="ARBA00022679"/>
    </source>
</evidence>
<comment type="pathway">
    <text evidence="1 9">Cofactor biosynthesis; NAD(+) biosynthesis; nicotinate D-ribonucleotide from nicotinate: step 1/1.</text>
</comment>
<dbReference type="Proteomes" id="UP000001114">
    <property type="component" value="Chromosome"/>
</dbReference>
<dbReference type="GO" id="GO:0005829">
    <property type="term" value="C:cytosol"/>
    <property type="evidence" value="ECO:0007669"/>
    <property type="project" value="TreeGrafter"/>
</dbReference>
<keyword evidence="7 9" id="KW-0808">Transferase</keyword>
<evidence type="ECO:0000256" key="9">
    <source>
        <dbReference type="RuleBase" id="RU365100"/>
    </source>
</evidence>
<dbReference type="InterPro" id="IPR040727">
    <property type="entry name" value="NAPRTase_N"/>
</dbReference>
<evidence type="ECO:0000256" key="3">
    <source>
        <dbReference type="ARBA" id="ARBA00013236"/>
    </source>
</evidence>
<dbReference type="FunFam" id="3.20.20.70:FF:000076">
    <property type="entry name" value="Nicotinate phosphoribosyltransferase"/>
    <property type="match status" value="1"/>
</dbReference>
<dbReference type="NCBIfam" id="NF009131">
    <property type="entry name" value="PRK12484.1"/>
    <property type="match status" value="1"/>
</dbReference>
<dbReference type="Gene3D" id="3.20.20.70">
    <property type="entry name" value="Aldolase class I"/>
    <property type="match status" value="1"/>
</dbReference>
<evidence type="ECO:0000256" key="6">
    <source>
        <dbReference type="ARBA" id="ARBA00022642"/>
    </source>
</evidence>
<dbReference type="NCBIfam" id="TIGR01513">
    <property type="entry name" value="NAPRTase_put"/>
    <property type="match status" value="1"/>
</dbReference>
<dbReference type="Pfam" id="PF17956">
    <property type="entry name" value="NAPRTase_C"/>
    <property type="match status" value="1"/>
</dbReference>
<gene>
    <name evidence="13" type="ordered locus">Asuc_0639</name>
</gene>
<organism evidence="13 14">
    <name type="scientific">Actinobacillus succinogenes (strain ATCC 55618 / DSM 22257 / CCUG 43843 / 130Z)</name>
    <dbReference type="NCBI Taxonomy" id="339671"/>
    <lineage>
        <taxon>Bacteria</taxon>
        <taxon>Pseudomonadati</taxon>
        <taxon>Pseudomonadota</taxon>
        <taxon>Gammaproteobacteria</taxon>
        <taxon>Pasteurellales</taxon>
        <taxon>Pasteurellaceae</taxon>
        <taxon>Actinobacillus</taxon>
    </lineage>
</organism>
<dbReference type="AlphaFoldDB" id="A6VM15"/>
<evidence type="ECO:0000313" key="14">
    <source>
        <dbReference type="Proteomes" id="UP000001114"/>
    </source>
</evidence>
<dbReference type="UniPathway" id="UPA00253">
    <property type="reaction ID" value="UER00457"/>
</dbReference>
<protein>
    <recommendedName>
        <fullName evidence="3 9">Nicotinate phosphoribosyltransferase</fullName>
        <ecNumber evidence="3 9">6.3.4.21</ecNumber>
    </recommendedName>
</protein>
<evidence type="ECO:0000259" key="12">
    <source>
        <dbReference type="Pfam" id="PF17956"/>
    </source>
</evidence>
<reference evidence="14" key="1">
    <citation type="journal article" date="2010" name="BMC Genomics">
        <title>A genomic perspective on the potential of Actinobacillus succinogenes for industrial succinate production.</title>
        <authorList>
            <person name="McKinlay J.B."/>
            <person name="Laivenieks M."/>
            <person name="Schindler B.D."/>
            <person name="McKinlay A.A."/>
            <person name="Siddaramappa S."/>
            <person name="Challacombe J.F."/>
            <person name="Lowry S.R."/>
            <person name="Clum A."/>
            <person name="Lapidus A.L."/>
            <person name="Burkhart K.B."/>
            <person name="Harkins V."/>
            <person name="Vieille C."/>
        </authorList>
    </citation>
    <scope>NUCLEOTIDE SEQUENCE [LARGE SCALE GENOMIC DNA]</scope>
    <source>
        <strain evidence="14">ATCC 55618 / DSM 22257 / CCUG 43843 / 130Z</strain>
    </source>
</reference>
<dbReference type="PANTHER" id="PTHR11098">
    <property type="entry name" value="NICOTINATE PHOSPHORIBOSYLTRANSFERASE"/>
    <property type="match status" value="1"/>
</dbReference>
<feature type="domain" description="Nicotinate/nicotinamide phosphoribosyltransferase" evidence="10">
    <location>
        <begin position="150"/>
        <end position="354"/>
    </location>
</feature>
<keyword evidence="6 9" id="KW-0662">Pyridine nucleotide biosynthesis</keyword>
<dbReference type="RefSeq" id="WP_012072392.1">
    <property type="nucleotide sequence ID" value="NC_009655.1"/>
</dbReference>
<dbReference type="InterPro" id="IPR036068">
    <property type="entry name" value="Nicotinate_pribotase-like_C"/>
</dbReference>
<evidence type="ECO:0000259" key="11">
    <source>
        <dbReference type="Pfam" id="PF17767"/>
    </source>
</evidence>
<dbReference type="eggNOG" id="COG1488">
    <property type="taxonomic scope" value="Bacteria"/>
</dbReference>
<evidence type="ECO:0000256" key="8">
    <source>
        <dbReference type="ARBA" id="ARBA00048668"/>
    </source>
</evidence>
<accession>A6VM15</accession>
<dbReference type="InterPro" id="IPR041619">
    <property type="entry name" value="NAPRTase_C"/>
</dbReference>
<comment type="PTM">
    <text evidence="9">Transiently phosphorylated on a His residue during the reaction cycle. Phosphorylation strongly increases the affinity for substrates and increases the rate of nicotinate D-ribonucleotide production. Dephosphorylation regenerates the low-affinity form of the enzyme, leading to product release.</text>
</comment>
<dbReference type="OrthoDB" id="9771406at2"/>